<accession>A0A0L1J1W8</accession>
<dbReference type="GeneID" id="26807520"/>
<proteinExistence type="inferred from homology"/>
<evidence type="ECO:0000256" key="11">
    <source>
        <dbReference type="ARBA" id="ARBA00039108"/>
    </source>
</evidence>
<evidence type="ECO:0000256" key="12">
    <source>
        <dbReference type="ARBA" id="ARBA00039754"/>
    </source>
</evidence>
<evidence type="ECO:0000256" key="6">
    <source>
        <dbReference type="ARBA" id="ARBA00022960"/>
    </source>
</evidence>
<keyword evidence="9" id="KW-0961">Cell wall biogenesis/degradation</keyword>
<organism evidence="17 18">
    <name type="scientific">Aspergillus nomiae NRRL (strain ATCC 15546 / NRRL 13137 / CBS 260.88 / M93)</name>
    <dbReference type="NCBI Taxonomy" id="1509407"/>
    <lineage>
        <taxon>Eukaryota</taxon>
        <taxon>Fungi</taxon>
        <taxon>Dikarya</taxon>
        <taxon>Ascomycota</taxon>
        <taxon>Pezizomycotina</taxon>
        <taxon>Eurotiomycetes</taxon>
        <taxon>Eurotiomycetidae</taxon>
        <taxon>Eurotiales</taxon>
        <taxon>Aspergillaceae</taxon>
        <taxon>Aspergillus</taxon>
        <taxon>Aspergillus subgen. Circumdati</taxon>
    </lineage>
</organism>
<evidence type="ECO:0000256" key="5">
    <source>
        <dbReference type="ARBA" id="ARBA00022679"/>
    </source>
</evidence>
<dbReference type="EC" id="2.5.1.7" evidence="11"/>
<dbReference type="InterPro" id="IPR005750">
    <property type="entry name" value="UDP_GlcNAc_COvinyl_MurA"/>
</dbReference>
<dbReference type="PANTHER" id="PTHR43783">
    <property type="entry name" value="UDP-N-ACETYLGLUCOSAMINE 1-CARBOXYVINYLTRANSFERASE"/>
    <property type="match status" value="1"/>
</dbReference>
<dbReference type="InterPro" id="IPR013792">
    <property type="entry name" value="RNA3'P_cycl/enolpyr_Trfase_a/b"/>
</dbReference>
<dbReference type="NCBIfam" id="NF006873">
    <property type="entry name" value="PRK09369.1"/>
    <property type="match status" value="1"/>
</dbReference>
<evidence type="ECO:0000256" key="1">
    <source>
        <dbReference type="ARBA" id="ARBA00004496"/>
    </source>
</evidence>
<evidence type="ECO:0000256" key="2">
    <source>
        <dbReference type="ARBA" id="ARBA00004752"/>
    </source>
</evidence>
<dbReference type="GO" id="GO:0019277">
    <property type="term" value="P:UDP-N-acetylgalactosamine biosynthetic process"/>
    <property type="evidence" value="ECO:0007669"/>
    <property type="project" value="InterPro"/>
</dbReference>
<feature type="domain" description="Enolpyruvate transferase" evidence="16">
    <location>
        <begin position="58"/>
        <end position="383"/>
    </location>
</feature>
<evidence type="ECO:0000256" key="13">
    <source>
        <dbReference type="ARBA" id="ARBA00042443"/>
    </source>
</evidence>
<name>A0A0L1J1W8_ASPN3</name>
<evidence type="ECO:0000256" key="9">
    <source>
        <dbReference type="ARBA" id="ARBA00023316"/>
    </source>
</evidence>
<comment type="subcellular location">
    <subcellularLocation>
        <location evidence="1">Cytoplasm</location>
    </subcellularLocation>
</comment>
<dbReference type="InterPro" id="IPR050068">
    <property type="entry name" value="MurA_subfamily"/>
</dbReference>
<dbReference type="CDD" id="cd01555">
    <property type="entry name" value="UdpNAET"/>
    <property type="match status" value="1"/>
</dbReference>
<comment type="catalytic activity">
    <reaction evidence="15">
        <text>phosphoenolpyruvate + UDP-N-acetyl-alpha-D-glucosamine = UDP-N-acetyl-3-O-(1-carboxyvinyl)-alpha-D-glucosamine + phosphate</text>
        <dbReference type="Rhea" id="RHEA:18681"/>
        <dbReference type="ChEBI" id="CHEBI:43474"/>
        <dbReference type="ChEBI" id="CHEBI:57705"/>
        <dbReference type="ChEBI" id="CHEBI:58702"/>
        <dbReference type="ChEBI" id="CHEBI:68483"/>
        <dbReference type="EC" id="2.5.1.7"/>
    </reaction>
</comment>
<dbReference type="OrthoDB" id="1718875at2759"/>
<evidence type="ECO:0000313" key="18">
    <source>
        <dbReference type="Proteomes" id="UP000037505"/>
    </source>
</evidence>
<dbReference type="InterPro" id="IPR036968">
    <property type="entry name" value="Enolpyruvate_Tfrase_sf"/>
</dbReference>
<evidence type="ECO:0000256" key="10">
    <source>
        <dbReference type="ARBA" id="ARBA00038367"/>
    </source>
</evidence>
<sequence length="395" mass="41947">MPGTIAIDGGRDGTGDVQVSGSKNAGLPLMAATLAAAGPNVSRVGGNLKINTTNATSLFIPLQLTRSLRASILFLGPLVARFGYACLSFPGGCSIGKRPIEEHIKGLRKLGACVRVTDGHIEARDSRLQGATIYMEIPSVTGTMNLIMAACLARGVTHIHNAAREPEVGDLINLLVLMGVDIYGTGTDHLIIHGRSAPLSPCQYEAMEDRLEAGTFLILGAIYGNPLTVHPCHAEQHAMLIKKLREVGARVDIADKSITVQKARKPLAVDILTGPYPAFLTDLQPQFMVLLCLAQGTSHVIESIFESRFSQCFGLQAMGADIRICEQTAIISGVEKLSGALMSGSGLRASASLVLAAVAGRGRSIVVGVKYIDRGYYDLERKLAKIGVIVERLPN</sequence>
<reference evidence="17 18" key="1">
    <citation type="submission" date="2014-06" db="EMBL/GenBank/DDBJ databases">
        <title>The Genome of the Aflatoxigenic Filamentous Fungus Aspergillus nomius.</title>
        <authorList>
            <person name="Moore M.G."/>
            <person name="Shannon B.M."/>
            <person name="Brian M.M."/>
        </authorList>
    </citation>
    <scope>NUCLEOTIDE SEQUENCE [LARGE SCALE GENOMIC DNA]</scope>
    <source>
        <strain evidence="17 18">NRRL 13137</strain>
    </source>
</reference>
<evidence type="ECO:0000256" key="14">
    <source>
        <dbReference type="ARBA" id="ARBA00042842"/>
    </source>
</evidence>
<evidence type="ECO:0000256" key="7">
    <source>
        <dbReference type="ARBA" id="ARBA00022984"/>
    </source>
</evidence>
<evidence type="ECO:0000256" key="8">
    <source>
        <dbReference type="ARBA" id="ARBA00023306"/>
    </source>
</evidence>
<keyword evidence="8" id="KW-0131">Cell cycle</keyword>
<dbReference type="PANTHER" id="PTHR43783:SF1">
    <property type="entry name" value="UDP-N-ACETYLGLUCOSAMINE 1-CARBOXYVINYLTRANSFERASE"/>
    <property type="match status" value="1"/>
</dbReference>
<keyword evidence="7" id="KW-0573">Peptidoglycan synthesis</keyword>
<dbReference type="RefSeq" id="XP_015406672.1">
    <property type="nucleotide sequence ID" value="XM_015550973.1"/>
</dbReference>
<evidence type="ECO:0000256" key="3">
    <source>
        <dbReference type="ARBA" id="ARBA00022490"/>
    </source>
</evidence>
<keyword evidence="5 17" id="KW-0808">Transferase</keyword>
<dbReference type="InterPro" id="IPR001986">
    <property type="entry name" value="Enolpyruvate_Tfrase_dom"/>
</dbReference>
<keyword evidence="4" id="KW-0132">Cell division</keyword>
<comment type="caution">
    <text evidence="17">The sequence shown here is derived from an EMBL/GenBank/DDBJ whole genome shotgun (WGS) entry which is preliminary data.</text>
</comment>
<dbReference type="Gene3D" id="3.65.10.10">
    <property type="entry name" value="Enolpyruvate transferase domain"/>
    <property type="match status" value="2"/>
</dbReference>
<dbReference type="EMBL" id="JNOM01000143">
    <property type="protein sequence ID" value="KNG85749.1"/>
    <property type="molecule type" value="Genomic_DNA"/>
</dbReference>
<dbReference type="AlphaFoldDB" id="A0A0L1J1W8"/>
<dbReference type="GO" id="GO:0071555">
    <property type="term" value="P:cell wall organization"/>
    <property type="evidence" value="ECO:0007669"/>
    <property type="project" value="UniProtKB-KW"/>
</dbReference>
<dbReference type="Pfam" id="PF00275">
    <property type="entry name" value="EPSP_synthase"/>
    <property type="match status" value="1"/>
</dbReference>
<comment type="similarity">
    <text evidence="10">Belongs to the EPSP synthase family. MurA subfamily.</text>
</comment>
<dbReference type="SUPFAM" id="SSF55205">
    <property type="entry name" value="EPT/RTPC-like"/>
    <property type="match status" value="1"/>
</dbReference>
<evidence type="ECO:0000256" key="15">
    <source>
        <dbReference type="ARBA" id="ARBA00047527"/>
    </source>
</evidence>
<protein>
    <recommendedName>
        <fullName evidence="12">UDP-N-acetylglucosamine 1-carboxyvinyltransferase</fullName>
        <ecNumber evidence="11">2.5.1.7</ecNumber>
    </recommendedName>
    <alternativeName>
        <fullName evidence="13">Enoylpyruvate transferase</fullName>
    </alternativeName>
    <alternativeName>
        <fullName evidence="14">UDP-N-acetylglucosamine enolpyruvyl transferase</fullName>
    </alternativeName>
</protein>
<keyword evidence="6" id="KW-0133">Cell shape</keyword>
<keyword evidence="3" id="KW-0963">Cytoplasm</keyword>
<dbReference type="GO" id="GO:0005737">
    <property type="term" value="C:cytoplasm"/>
    <property type="evidence" value="ECO:0007669"/>
    <property type="project" value="UniProtKB-SubCell"/>
</dbReference>
<dbReference type="Proteomes" id="UP000037505">
    <property type="component" value="Unassembled WGS sequence"/>
</dbReference>
<gene>
    <name evidence="17" type="ORF">ANOM_005716</name>
</gene>
<dbReference type="GO" id="GO:0008360">
    <property type="term" value="P:regulation of cell shape"/>
    <property type="evidence" value="ECO:0007669"/>
    <property type="project" value="UniProtKB-KW"/>
</dbReference>
<evidence type="ECO:0000256" key="4">
    <source>
        <dbReference type="ARBA" id="ARBA00022618"/>
    </source>
</evidence>
<comment type="pathway">
    <text evidence="2">Cell wall biogenesis; peptidoglycan biosynthesis.</text>
</comment>
<evidence type="ECO:0000259" key="16">
    <source>
        <dbReference type="Pfam" id="PF00275"/>
    </source>
</evidence>
<keyword evidence="18" id="KW-1185">Reference proteome</keyword>
<evidence type="ECO:0000313" key="17">
    <source>
        <dbReference type="EMBL" id="KNG85749.1"/>
    </source>
</evidence>
<dbReference type="GO" id="GO:0008760">
    <property type="term" value="F:UDP-N-acetylglucosamine 1-carboxyvinyltransferase activity"/>
    <property type="evidence" value="ECO:0007669"/>
    <property type="project" value="UniProtKB-EC"/>
</dbReference>
<dbReference type="GO" id="GO:0051301">
    <property type="term" value="P:cell division"/>
    <property type="evidence" value="ECO:0007669"/>
    <property type="project" value="UniProtKB-KW"/>
</dbReference>